<reference evidence="3" key="2">
    <citation type="journal article" date="2022" name="Microbiol. Resour. Announc.">
        <title>Metagenome Sequencing to Explore Phylogenomics of Terrestrial Cyanobacteria.</title>
        <authorList>
            <person name="Ward R.D."/>
            <person name="Stajich J.E."/>
            <person name="Johansen J.R."/>
            <person name="Huntemann M."/>
            <person name="Clum A."/>
            <person name="Foster B."/>
            <person name="Foster B."/>
            <person name="Roux S."/>
            <person name="Palaniappan K."/>
            <person name="Varghese N."/>
            <person name="Mukherjee S."/>
            <person name="Reddy T.B.K."/>
            <person name="Daum C."/>
            <person name="Copeland A."/>
            <person name="Chen I.A."/>
            <person name="Ivanova N.N."/>
            <person name="Kyrpides N.C."/>
            <person name="Shapiro N."/>
            <person name="Eloe-Fadrosh E.A."/>
            <person name="Pietrasiak N."/>
        </authorList>
    </citation>
    <scope>NUCLEOTIDE SEQUENCE</scope>
    <source>
        <strain evidence="3">UHER 2000/2452</strain>
    </source>
</reference>
<evidence type="ECO:0000256" key="1">
    <source>
        <dbReference type="SAM" id="Phobius"/>
    </source>
</evidence>
<dbReference type="CDD" id="cd00198">
    <property type="entry name" value="vWFA"/>
    <property type="match status" value="1"/>
</dbReference>
<name>A0A951QFW2_9CYAN</name>
<evidence type="ECO:0000313" key="4">
    <source>
        <dbReference type="Proteomes" id="UP000757435"/>
    </source>
</evidence>
<evidence type="ECO:0000313" key="3">
    <source>
        <dbReference type="EMBL" id="MBW4661254.1"/>
    </source>
</evidence>
<keyword evidence="1" id="KW-0472">Membrane</keyword>
<organism evidence="3 4">
    <name type="scientific">Drouetiella hepatica Uher 2000/2452</name>
    <dbReference type="NCBI Taxonomy" id="904376"/>
    <lineage>
        <taxon>Bacteria</taxon>
        <taxon>Bacillati</taxon>
        <taxon>Cyanobacteriota</taxon>
        <taxon>Cyanophyceae</taxon>
        <taxon>Oculatellales</taxon>
        <taxon>Oculatellaceae</taxon>
        <taxon>Drouetiella</taxon>
    </lineage>
</organism>
<gene>
    <name evidence="3" type="ORF">KME15_21470</name>
</gene>
<dbReference type="InterPro" id="IPR002035">
    <property type="entry name" value="VWF_A"/>
</dbReference>
<dbReference type="EMBL" id="JAHHHD010000033">
    <property type="protein sequence ID" value="MBW4661254.1"/>
    <property type="molecule type" value="Genomic_DNA"/>
</dbReference>
<feature type="transmembrane region" description="Helical" evidence="1">
    <location>
        <begin position="238"/>
        <end position="256"/>
    </location>
</feature>
<reference evidence="3" key="1">
    <citation type="submission" date="2021-05" db="EMBL/GenBank/DDBJ databases">
        <authorList>
            <person name="Pietrasiak N."/>
            <person name="Ward R."/>
            <person name="Stajich J.E."/>
            <person name="Kurbessoian T."/>
        </authorList>
    </citation>
    <scope>NUCLEOTIDE SEQUENCE</scope>
    <source>
        <strain evidence="3">UHER 2000/2452</strain>
    </source>
</reference>
<dbReference type="Gene3D" id="3.40.50.410">
    <property type="entry name" value="von Willebrand factor, type A domain"/>
    <property type="match status" value="1"/>
</dbReference>
<proteinExistence type="predicted"/>
<dbReference type="Proteomes" id="UP000757435">
    <property type="component" value="Unassembled WGS sequence"/>
</dbReference>
<sequence>MYSRRRALWLYPLFQIPLILLTLCLLAALLFWLLGWGRPNVAAAIALDLSSSTYENQAFNAPNTIVNQELEAVRSYLTENAKLKRPNTVQVFGFGALVVPLTPAFESDSAQVQAALTQTLADPSLSQRLLPGSTNVNAALQESQKALNSLPSGCKEVLLVTDGTGDRIEDLTIQTAKASKTRINVLLVTADWVQNLKDIDLAKAALQTGGVILPGQVGSLSTLFIDQFFTRFNSNLKWILFWLGLAWMAFMWLLILPLDRWILQSFLKLPMNIAGQVALGNALFWTVLTPILIWQVWGIPFLSPCS</sequence>
<accession>A0A951QFW2</accession>
<dbReference type="AlphaFoldDB" id="A0A951QFW2"/>
<feature type="transmembrane region" description="Helical" evidence="1">
    <location>
        <begin position="277"/>
        <end position="297"/>
    </location>
</feature>
<dbReference type="InterPro" id="IPR036465">
    <property type="entry name" value="vWFA_dom_sf"/>
</dbReference>
<keyword evidence="1" id="KW-1133">Transmembrane helix</keyword>
<dbReference type="SUPFAM" id="SSF53300">
    <property type="entry name" value="vWA-like"/>
    <property type="match status" value="1"/>
</dbReference>
<protein>
    <submittedName>
        <fullName evidence="3">VWA domain-containing protein</fullName>
    </submittedName>
</protein>
<dbReference type="Pfam" id="PF13519">
    <property type="entry name" value="VWA_2"/>
    <property type="match status" value="1"/>
</dbReference>
<evidence type="ECO:0000259" key="2">
    <source>
        <dbReference type="Pfam" id="PF13519"/>
    </source>
</evidence>
<feature type="domain" description="VWFA" evidence="2">
    <location>
        <begin position="45"/>
        <end position="163"/>
    </location>
</feature>
<comment type="caution">
    <text evidence="3">The sequence shown here is derived from an EMBL/GenBank/DDBJ whole genome shotgun (WGS) entry which is preliminary data.</text>
</comment>
<keyword evidence="1" id="KW-0812">Transmembrane</keyword>